<evidence type="ECO:0000313" key="1">
    <source>
        <dbReference type="EMBL" id="ACK65922.1"/>
    </source>
</evidence>
<accession>B7JXV8</accession>
<proteinExistence type="predicted"/>
<gene>
    <name evidence="1" type="ordered locus">PCC8801_1880</name>
</gene>
<dbReference type="AlphaFoldDB" id="B7JXV8"/>
<sequence>MGVVWSEEFYRNLCRSLGIPRNHPVESQIKQFLSYCHHDRLKNSYSQLSSERNQAKNKRSPLSDREQALLDPNRLWGMVKGEYNRSLREYAFLYLAFNVLEDSLRCAVDLHYTQHFQTIDWYKDRNRYPNWIIDNSKEHKLNKLENKSKSKWFTGELSFAETIAFIYDSSAWDSYQTKTLFDNKKNPENTNEILSKLSRCEVFEKLTILCWRRNAVYHHNLIRKEYKLPQGEGCNHSDTNQRDDGTFSNTRDRIYEILRYLGLKPKLVMERIIGNSETLPLIVVSL</sequence>
<dbReference type="RefSeq" id="WP_012595194.1">
    <property type="nucleotide sequence ID" value="NC_011726.1"/>
</dbReference>
<keyword evidence="2" id="KW-1185">Reference proteome</keyword>
<dbReference type="EMBL" id="CP001287">
    <property type="protein sequence ID" value="ACK65922.1"/>
    <property type="molecule type" value="Genomic_DNA"/>
</dbReference>
<evidence type="ECO:0000313" key="2">
    <source>
        <dbReference type="Proteomes" id="UP000008204"/>
    </source>
</evidence>
<reference evidence="2" key="1">
    <citation type="journal article" date="2011" name="MBio">
        <title>Novel metabolic attributes of the genus Cyanothece, comprising a group of unicellular nitrogen-fixing Cyanobacteria.</title>
        <authorList>
            <person name="Bandyopadhyay A."/>
            <person name="Elvitigala T."/>
            <person name="Welsh E."/>
            <person name="Stockel J."/>
            <person name="Liberton M."/>
            <person name="Min H."/>
            <person name="Sherman L.A."/>
            <person name="Pakrasi H.B."/>
        </authorList>
    </citation>
    <scope>NUCLEOTIDE SEQUENCE [LARGE SCALE GENOMIC DNA]</scope>
    <source>
        <strain evidence="2">PCC 8801</strain>
    </source>
</reference>
<dbReference type="HOGENOM" id="CLU_972245_0_0_3"/>
<dbReference type="eggNOG" id="ENOG5033VI9">
    <property type="taxonomic scope" value="Bacteria"/>
</dbReference>
<name>B7JXV8_RIPO1</name>
<evidence type="ECO:0008006" key="3">
    <source>
        <dbReference type="Google" id="ProtNLM"/>
    </source>
</evidence>
<dbReference type="OrthoDB" id="9978727at2"/>
<organism evidence="1 2">
    <name type="scientific">Rippkaea orientalis (strain PCC 8801 / RF-1)</name>
    <name type="common">Cyanothece sp. (strain PCC 8801)</name>
    <dbReference type="NCBI Taxonomy" id="41431"/>
    <lineage>
        <taxon>Bacteria</taxon>
        <taxon>Bacillati</taxon>
        <taxon>Cyanobacteriota</taxon>
        <taxon>Cyanophyceae</taxon>
        <taxon>Oscillatoriophycideae</taxon>
        <taxon>Chroococcales</taxon>
        <taxon>Aphanothecaceae</taxon>
        <taxon>Rippkaea</taxon>
        <taxon>Rippkaea orientalis</taxon>
    </lineage>
</organism>
<protein>
    <recommendedName>
        <fullName evidence="3">Abi family protein</fullName>
    </recommendedName>
</protein>
<dbReference type="KEGG" id="cyp:PCC8801_1880"/>
<dbReference type="Proteomes" id="UP000008204">
    <property type="component" value="Chromosome"/>
</dbReference>